<reference evidence="2 3" key="1">
    <citation type="journal article" date="2011" name="J. Bacteriol.">
        <title>Genome sequence of the halotolerant marine bacterium Myxococcus fulvus HW-1.</title>
        <authorList>
            <person name="Li Z.F."/>
            <person name="Li X."/>
            <person name="Liu H."/>
            <person name="Liu X."/>
            <person name="Han K."/>
            <person name="Wu Z.H."/>
            <person name="Hu W."/>
            <person name="Li F.F."/>
            <person name="Li Y.Z."/>
        </authorList>
    </citation>
    <scope>NUCLEOTIDE SEQUENCE [LARGE SCALE GENOMIC DNA]</scope>
    <source>
        <strain evidence="3">ATCC BAA-855 / HW-1</strain>
    </source>
</reference>
<evidence type="ECO:0000259" key="1">
    <source>
        <dbReference type="Pfam" id="PF00149"/>
    </source>
</evidence>
<evidence type="ECO:0000313" key="2">
    <source>
        <dbReference type="EMBL" id="AEI62976.1"/>
    </source>
</evidence>
<dbReference type="SUPFAM" id="SSF56300">
    <property type="entry name" value="Metallo-dependent phosphatases"/>
    <property type="match status" value="1"/>
</dbReference>
<gene>
    <name evidence="2" type="ordered locus">LILAB_05275</name>
</gene>
<proteinExistence type="predicted"/>
<dbReference type="STRING" id="483219.LILAB_05275"/>
<feature type="domain" description="Calcineurin-like phosphoesterase" evidence="1">
    <location>
        <begin position="64"/>
        <end position="260"/>
    </location>
</feature>
<name>F8CPV3_MYXFH</name>
<dbReference type="InterPro" id="IPR004843">
    <property type="entry name" value="Calcineurin-like_PHP"/>
</dbReference>
<dbReference type="AlphaFoldDB" id="F8CPV3"/>
<dbReference type="InterPro" id="IPR029052">
    <property type="entry name" value="Metallo-depent_PP-like"/>
</dbReference>
<dbReference type="Gene3D" id="3.60.21.10">
    <property type="match status" value="1"/>
</dbReference>
<dbReference type="KEGG" id="mfu:LILAB_05275"/>
<protein>
    <recommendedName>
        <fullName evidence="1">Calcineurin-like phosphoesterase domain-containing protein</fullName>
    </recommendedName>
</protein>
<dbReference type="CDD" id="cd00838">
    <property type="entry name" value="MPP_superfamily"/>
    <property type="match status" value="1"/>
</dbReference>
<accession>F8CPV3</accession>
<evidence type="ECO:0000313" key="3">
    <source>
        <dbReference type="Proteomes" id="UP000000488"/>
    </source>
</evidence>
<dbReference type="eggNOG" id="COG1409">
    <property type="taxonomic scope" value="Bacteria"/>
</dbReference>
<dbReference type="HOGENOM" id="CLU_975999_0_0_7"/>
<dbReference type="GO" id="GO:0016787">
    <property type="term" value="F:hydrolase activity"/>
    <property type="evidence" value="ECO:0007669"/>
    <property type="project" value="InterPro"/>
</dbReference>
<dbReference type="Pfam" id="PF00149">
    <property type="entry name" value="Metallophos"/>
    <property type="match status" value="1"/>
</dbReference>
<dbReference type="Proteomes" id="UP000000488">
    <property type="component" value="Chromosome"/>
</dbReference>
<dbReference type="EMBL" id="CP002830">
    <property type="protein sequence ID" value="AEI62976.1"/>
    <property type="molecule type" value="Genomic_DNA"/>
</dbReference>
<sequence length="285" mass="29774">MPRDCQDGAARGDLGAMRILKLETAPLFSWPHLSAAPRGGVETQDLPLLRGTVDALPAGLDALVVTSDLQGVAPCAALGGAVALLGEVLADGLAALSAEGVLPPLAHTGVVLAGDLFSDDAALVRGASGDVRPVWEAFGQQFRWVVGVAGNHDTFGTAREQARFFRQRPALRLLDGDVVDVDGLRVGGVGGIIGRPDRPGRRDEAAFLQGLRSVMRQGPEVLVLHQGPDAPGPHLRGSAAIRECLPAREDLLVICGHSHWDTPLASLPAGPQVLNVDSRAVLLTR</sequence>
<organism evidence="2 3">
    <name type="scientific">Myxococcus fulvus (strain ATCC BAA-855 / HW-1)</name>
    <dbReference type="NCBI Taxonomy" id="483219"/>
    <lineage>
        <taxon>Bacteria</taxon>
        <taxon>Pseudomonadati</taxon>
        <taxon>Myxococcota</taxon>
        <taxon>Myxococcia</taxon>
        <taxon>Myxococcales</taxon>
        <taxon>Cystobacterineae</taxon>
        <taxon>Myxococcaceae</taxon>
        <taxon>Myxococcus</taxon>
    </lineage>
</organism>